<dbReference type="AlphaFoldDB" id="A0AAV4PLY1"/>
<keyword evidence="2" id="KW-1185">Reference proteome</keyword>
<organism evidence="1 2">
    <name type="scientific">Caerostris extrusa</name>
    <name type="common">Bark spider</name>
    <name type="synonym">Caerostris bankana</name>
    <dbReference type="NCBI Taxonomy" id="172846"/>
    <lineage>
        <taxon>Eukaryota</taxon>
        <taxon>Metazoa</taxon>
        <taxon>Ecdysozoa</taxon>
        <taxon>Arthropoda</taxon>
        <taxon>Chelicerata</taxon>
        <taxon>Arachnida</taxon>
        <taxon>Araneae</taxon>
        <taxon>Araneomorphae</taxon>
        <taxon>Entelegynae</taxon>
        <taxon>Araneoidea</taxon>
        <taxon>Araneidae</taxon>
        <taxon>Caerostris</taxon>
    </lineage>
</organism>
<reference evidence="1 2" key="1">
    <citation type="submission" date="2021-06" db="EMBL/GenBank/DDBJ databases">
        <title>Caerostris extrusa draft genome.</title>
        <authorList>
            <person name="Kono N."/>
            <person name="Arakawa K."/>
        </authorList>
    </citation>
    <scope>NUCLEOTIDE SEQUENCE [LARGE SCALE GENOMIC DNA]</scope>
</reference>
<proteinExistence type="predicted"/>
<dbReference type="EMBL" id="BPLR01004695">
    <property type="protein sequence ID" value="GIX96791.1"/>
    <property type="molecule type" value="Genomic_DNA"/>
</dbReference>
<accession>A0AAV4PLY1</accession>
<sequence length="127" mass="14511">MSSKRILLLITCRLEKTSKTTIHFPMSQYQLSLLSTQSKLEHIPSVGPLKISGIPQSSVGSQNVRLATIEQLEIIDLMNLKNGKHKKQRKIENSIDQTLIVLAKDLFFPHLILRLATKNFNFIMHFD</sequence>
<evidence type="ECO:0000313" key="2">
    <source>
        <dbReference type="Proteomes" id="UP001054945"/>
    </source>
</evidence>
<protein>
    <submittedName>
        <fullName evidence="1">Uncharacterized protein</fullName>
    </submittedName>
</protein>
<comment type="caution">
    <text evidence="1">The sequence shown here is derived from an EMBL/GenBank/DDBJ whole genome shotgun (WGS) entry which is preliminary data.</text>
</comment>
<gene>
    <name evidence="1" type="ORF">CEXT_5191</name>
</gene>
<dbReference type="Proteomes" id="UP001054945">
    <property type="component" value="Unassembled WGS sequence"/>
</dbReference>
<evidence type="ECO:0000313" key="1">
    <source>
        <dbReference type="EMBL" id="GIX96791.1"/>
    </source>
</evidence>
<name>A0AAV4PLY1_CAEEX</name>